<proteinExistence type="predicted"/>
<protein>
    <submittedName>
        <fullName evidence="3">Uncharacterized protein</fullName>
    </submittedName>
</protein>
<dbReference type="AlphaFoldDB" id="A0A3E2TPJ8"/>
<keyword evidence="2" id="KW-0812">Transmembrane</keyword>
<reference evidence="3 4" key="1">
    <citation type="submission" date="2018-08" db="EMBL/GenBank/DDBJ databases">
        <title>A genome reference for cultivated species of the human gut microbiota.</title>
        <authorList>
            <person name="Zou Y."/>
            <person name="Xue W."/>
            <person name="Luo G."/>
        </authorList>
    </citation>
    <scope>NUCLEOTIDE SEQUENCE [LARGE SCALE GENOMIC DNA]</scope>
    <source>
        <strain evidence="3 4">AF45-17</strain>
    </source>
</reference>
<dbReference type="EMBL" id="QVEP01000011">
    <property type="protein sequence ID" value="RGB80411.1"/>
    <property type="molecule type" value="Genomic_DNA"/>
</dbReference>
<evidence type="ECO:0000256" key="2">
    <source>
        <dbReference type="SAM" id="Phobius"/>
    </source>
</evidence>
<evidence type="ECO:0000313" key="3">
    <source>
        <dbReference type="EMBL" id="RGB80411.1"/>
    </source>
</evidence>
<evidence type="ECO:0000256" key="1">
    <source>
        <dbReference type="SAM" id="MobiDB-lite"/>
    </source>
</evidence>
<keyword evidence="2" id="KW-0472">Membrane</keyword>
<comment type="caution">
    <text evidence="3">The sequence shown here is derived from an EMBL/GenBank/DDBJ whole genome shotgun (WGS) entry which is preliminary data.</text>
</comment>
<feature type="region of interest" description="Disordered" evidence="1">
    <location>
        <begin position="20"/>
        <end position="52"/>
    </location>
</feature>
<keyword evidence="2" id="KW-1133">Transmembrane helix</keyword>
<name>A0A3E2TPJ8_9FIRM</name>
<feature type="compositionally biased region" description="Basic and acidic residues" evidence="1">
    <location>
        <begin position="35"/>
        <end position="50"/>
    </location>
</feature>
<feature type="transmembrane region" description="Helical" evidence="2">
    <location>
        <begin position="168"/>
        <end position="189"/>
    </location>
</feature>
<organism evidence="3 4">
    <name type="scientific">Coprococcus catus</name>
    <dbReference type="NCBI Taxonomy" id="116085"/>
    <lineage>
        <taxon>Bacteria</taxon>
        <taxon>Bacillati</taxon>
        <taxon>Bacillota</taxon>
        <taxon>Clostridia</taxon>
        <taxon>Lachnospirales</taxon>
        <taxon>Lachnospiraceae</taxon>
        <taxon>Coprococcus</taxon>
    </lineage>
</organism>
<evidence type="ECO:0000313" key="4">
    <source>
        <dbReference type="Proteomes" id="UP000260773"/>
    </source>
</evidence>
<dbReference type="Proteomes" id="UP000260773">
    <property type="component" value="Unassembled WGS sequence"/>
</dbReference>
<gene>
    <name evidence="3" type="ORF">DW070_06435</name>
</gene>
<sequence>MERSEDYMAKHFSEVKRELEQPDGHMAGIGQQLKLSEEARDARNAGRRLEDENDETDLIGTVKKLEDLIAEQRRSNERIAREMRGMVSEMKDVLEKVEELRNGAADAQHQANQMALMGVANAQQKAGEMTIKNVEEVTARSRKVIDSMVEESKRRIERLSMVTLPDRLFYYCKWMAVILVLIILVHVLWGMLV</sequence>
<accession>A0A3E2TPJ8</accession>